<organism evidence="2 3">
    <name type="scientific">Pyronema omphalodes (strain CBS 100304)</name>
    <name type="common">Pyronema confluens</name>
    <dbReference type="NCBI Taxonomy" id="1076935"/>
    <lineage>
        <taxon>Eukaryota</taxon>
        <taxon>Fungi</taxon>
        <taxon>Dikarya</taxon>
        <taxon>Ascomycota</taxon>
        <taxon>Pezizomycotina</taxon>
        <taxon>Pezizomycetes</taxon>
        <taxon>Pezizales</taxon>
        <taxon>Pyronemataceae</taxon>
        <taxon>Pyronema</taxon>
    </lineage>
</organism>
<accession>U4LYB4</accession>
<dbReference type="InterPro" id="IPR008709">
    <property type="entry name" value="Neurochondrin"/>
</dbReference>
<name>U4LYB4_PYROM</name>
<dbReference type="Proteomes" id="UP000018144">
    <property type="component" value="Unassembled WGS sequence"/>
</dbReference>
<gene>
    <name evidence="2" type="ORF">PCON_04331</name>
</gene>
<feature type="compositionally biased region" description="Polar residues" evidence="1">
    <location>
        <begin position="1"/>
        <end position="19"/>
    </location>
</feature>
<dbReference type="AlphaFoldDB" id="U4LYB4"/>
<proteinExistence type="predicted"/>
<dbReference type="PANTHER" id="PTHR13109:SF7">
    <property type="entry name" value="NEUROCHONDRIN"/>
    <property type="match status" value="1"/>
</dbReference>
<dbReference type="OMA" id="CFAWLNS"/>
<sequence length="609" mass="67240">MQQPSSNNDAGSTSTTNKEQPVGEDITSQCLSLLSRNDDTSRLVGLAMLYSIINRVPNPAEILEKCTKILSPKFLDRLLQTGASSNQSEAQAKDMVELAVNILNVFALTLPNANENEFLVNRAPKLIEAIPSCSGLTIATILQILLVYSTGTAGAKRILEAEKLTTLVDLSATNDNGGQVIQHALHRFTDDPVQSKEYLQRLLPMICVKLERYPRAEKSSILSLLGDLLVRTPTEYLPADQSWVSSVYNALSPLILAAPNSTERRHITIVVATLLNAYPPSLLFSPPFPARTVQLLLQLTTIDLRASFPSLAEQLASPNYPATSQRLAASFDIISSFITFLISSEDFSAISLEPECLLKLRNDMGETFGLTTEFLRDRWDAVYTGSCGLEPEADPDAPKSLTWDAPSMRGPEKDPLVMAAMRALGIWLKEDEGLQKECGGLVDVFLGLWTKGKEAGVDYRPWILAGFSGVLEEKHGREMFKENQGWKVLWEDLKEGTKMQGEEARQIVLEEARVLESYVVQEKVVDEGWAREAVKVAEKSMDVETVVMVATLAVGLVVCVRETSKNALREETTGLVDRLKQIEEMLSRTAKEDDIILEHTRDALLGLSM</sequence>
<dbReference type="eggNOG" id="ENOG502S540">
    <property type="taxonomic scope" value="Eukaryota"/>
</dbReference>
<protein>
    <submittedName>
        <fullName evidence="2">Similar to Uncharacterized protein C16C4.02c acc. no. O74447</fullName>
    </submittedName>
</protein>
<reference evidence="2 3" key="1">
    <citation type="journal article" date="2013" name="PLoS Genet.">
        <title>The genome and development-dependent transcriptomes of Pyronema confluens: a window into fungal evolution.</title>
        <authorList>
            <person name="Traeger S."/>
            <person name="Altegoer F."/>
            <person name="Freitag M."/>
            <person name="Gabaldon T."/>
            <person name="Kempken F."/>
            <person name="Kumar A."/>
            <person name="Marcet-Houben M."/>
            <person name="Poggeler S."/>
            <person name="Stajich J.E."/>
            <person name="Nowrousian M."/>
        </authorList>
    </citation>
    <scope>NUCLEOTIDE SEQUENCE [LARGE SCALE GENOMIC DNA]</scope>
    <source>
        <strain evidence="3">CBS 100304</strain>
        <tissue evidence="2">Vegetative mycelium</tissue>
    </source>
</reference>
<dbReference type="PANTHER" id="PTHR13109">
    <property type="entry name" value="NEUROCHONDRIN"/>
    <property type="match status" value="1"/>
</dbReference>
<keyword evidence="3" id="KW-1185">Reference proteome</keyword>
<evidence type="ECO:0000313" key="3">
    <source>
        <dbReference type="Proteomes" id="UP000018144"/>
    </source>
</evidence>
<dbReference type="Pfam" id="PF05536">
    <property type="entry name" value="Neurochondrin"/>
    <property type="match status" value="1"/>
</dbReference>
<dbReference type="STRING" id="1076935.U4LYB4"/>
<dbReference type="OrthoDB" id="8962942at2759"/>
<dbReference type="InterPro" id="IPR016024">
    <property type="entry name" value="ARM-type_fold"/>
</dbReference>
<dbReference type="SUPFAM" id="SSF48371">
    <property type="entry name" value="ARM repeat"/>
    <property type="match status" value="1"/>
</dbReference>
<evidence type="ECO:0000256" key="1">
    <source>
        <dbReference type="SAM" id="MobiDB-lite"/>
    </source>
</evidence>
<dbReference type="EMBL" id="HF936636">
    <property type="protein sequence ID" value="CCX34813.1"/>
    <property type="molecule type" value="Genomic_DNA"/>
</dbReference>
<evidence type="ECO:0000313" key="2">
    <source>
        <dbReference type="EMBL" id="CCX34813.1"/>
    </source>
</evidence>
<feature type="region of interest" description="Disordered" evidence="1">
    <location>
        <begin position="1"/>
        <end position="23"/>
    </location>
</feature>